<comment type="caution">
    <text evidence="2">The sequence shown here is derived from an EMBL/GenBank/DDBJ whole genome shotgun (WGS) entry which is preliminary data.</text>
</comment>
<evidence type="ECO:0000313" key="3">
    <source>
        <dbReference type="Proteomes" id="UP000646548"/>
    </source>
</evidence>
<evidence type="ECO:0000256" key="1">
    <source>
        <dbReference type="SAM" id="MobiDB-lite"/>
    </source>
</evidence>
<feature type="compositionally biased region" description="Polar residues" evidence="1">
    <location>
        <begin position="75"/>
        <end position="84"/>
    </location>
</feature>
<reference evidence="2" key="1">
    <citation type="journal article" name="BMC Genomics">
        <title>Long-read sequencing and de novo genome assembly of marine medaka (Oryzias melastigma).</title>
        <authorList>
            <person name="Liang P."/>
            <person name="Saqib H.S.A."/>
            <person name="Ni X."/>
            <person name="Shen Y."/>
        </authorList>
    </citation>
    <scope>NUCLEOTIDE SEQUENCE</scope>
    <source>
        <strain evidence="2">Bigg-433</strain>
    </source>
</reference>
<feature type="compositionally biased region" description="Basic residues" evidence="1">
    <location>
        <begin position="106"/>
        <end position="115"/>
    </location>
</feature>
<gene>
    <name evidence="2" type="ORF">FQA47_004817</name>
</gene>
<dbReference type="Proteomes" id="UP000646548">
    <property type="component" value="Unassembled WGS sequence"/>
</dbReference>
<sequence>MLIKPQIGCALRTYMPHNRTRAANESRALLIDSGSRCQHDRRRRGEGGCGEEREGLGRRATFQGRGRRNDGETSVRATETQLQQEKWVRVRHAGRMKDSVSSRGHFQGHRGKETRRRCELSAPAQ</sequence>
<proteinExistence type="predicted"/>
<dbReference type="AlphaFoldDB" id="A0A834FSB3"/>
<feature type="compositionally biased region" description="Basic and acidic residues" evidence="1">
    <location>
        <begin position="43"/>
        <end position="57"/>
    </location>
</feature>
<dbReference type="EMBL" id="WKFB01000004">
    <property type="protein sequence ID" value="KAF6739546.1"/>
    <property type="molecule type" value="Genomic_DNA"/>
</dbReference>
<feature type="region of interest" description="Disordered" evidence="1">
    <location>
        <begin position="35"/>
        <end position="125"/>
    </location>
</feature>
<organism evidence="2 3">
    <name type="scientific">Oryzias melastigma</name>
    <name type="common">Marine medaka</name>
    <dbReference type="NCBI Taxonomy" id="30732"/>
    <lineage>
        <taxon>Eukaryota</taxon>
        <taxon>Metazoa</taxon>
        <taxon>Chordata</taxon>
        <taxon>Craniata</taxon>
        <taxon>Vertebrata</taxon>
        <taxon>Euteleostomi</taxon>
        <taxon>Actinopterygii</taxon>
        <taxon>Neopterygii</taxon>
        <taxon>Teleostei</taxon>
        <taxon>Neoteleostei</taxon>
        <taxon>Acanthomorphata</taxon>
        <taxon>Ovalentaria</taxon>
        <taxon>Atherinomorphae</taxon>
        <taxon>Beloniformes</taxon>
        <taxon>Adrianichthyidae</taxon>
        <taxon>Oryziinae</taxon>
        <taxon>Oryzias</taxon>
    </lineage>
</organism>
<accession>A0A834FSB3</accession>
<name>A0A834FSB3_ORYME</name>
<evidence type="ECO:0000313" key="2">
    <source>
        <dbReference type="EMBL" id="KAF6739546.1"/>
    </source>
</evidence>
<protein>
    <submittedName>
        <fullName evidence="2">Uncharacterized protein</fullName>
    </submittedName>
</protein>